<keyword evidence="6" id="KW-1185">Reference proteome</keyword>
<dbReference type="PANTHER" id="PTHR10628">
    <property type="entry name" value="SIALIDASE"/>
    <property type="match status" value="1"/>
</dbReference>
<evidence type="ECO:0000256" key="1">
    <source>
        <dbReference type="ARBA" id="ARBA00000427"/>
    </source>
</evidence>
<gene>
    <name evidence="5" type="ORF">ACFPA8_02435</name>
</gene>
<dbReference type="SUPFAM" id="SSF50939">
    <property type="entry name" value="Sialidases"/>
    <property type="match status" value="1"/>
</dbReference>
<evidence type="ECO:0000256" key="2">
    <source>
        <dbReference type="ARBA" id="ARBA00009348"/>
    </source>
</evidence>
<dbReference type="PANTHER" id="PTHR10628:SF30">
    <property type="entry name" value="EXO-ALPHA-SIALIDASE"/>
    <property type="match status" value="1"/>
</dbReference>
<accession>A0ABV9A385</accession>
<evidence type="ECO:0000256" key="3">
    <source>
        <dbReference type="ARBA" id="ARBA00012733"/>
    </source>
</evidence>
<comment type="similarity">
    <text evidence="2">Belongs to the glycosyl hydrolase 33 family.</text>
</comment>
<dbReference type="Pfam" id="PF13088">
    <property type="entry name" value="BNR_2"/>
    <property type="match status" value="1"/>
</dbReference>
<evidence type="ECO:0000313" key="6">
    <source>
        <dbReference type="Proteomes" id="UP001595997"/>
    </source>
</evidence>
<evidence type="ECO:0000313" key="5">
    <source>
        <dbReference type="EMBL" id="MFC4492993.1"/>
    </source>
</evidence>
<dbReference type="RefSeq" id="WP_386441508.1">
    <property type="nucleotide sequence ID" value="NZ_JBHSFH010000003.1"/>
</dbReference>
<feature type="domain" description="Sialidase" evidence="4">
    <location>
        <begin position="30"/>
        <end position="341"/>
    </location>
</feature>
<comment type="catalytic activity">
    <reaction evidence="1">
        <text>Hydrolysis of alpha-(2-&gt;3)-, alpha-(2-&gt;6)-, alpha-(2-&gt;8)- glycosidic linkages of terminal sialic acid residues in oligosaccharides, glycoproteins, glycolipids, colominic acid and synthetic substrates.</text>
        <dbReference type="EC" id="3.2.1.18"/>
    </reaction>
</comment>
<dbReference type="InterPro" id="IPR036278">
    <property type="entry name" value="Sialidase_sf"/>
</dbReference>
<dbReference type="InterPro" id="IPR026856">
    <property type="entry name" value="Sialidase_fam"/>
</dbReference>
<organism evidence="5 6">
    <name type="scientific">Streptomyces ovatisporus</name>
    <dbReference type="NCBI Taxonomy" id="1128682"/>
    <lineage>
        <taxon>Bacteria</taxon>
        <taxon>Bacillati</taxon>
        <taxon>Actinomycetota</taxon>
        <taxon>Actinomycetes</taxon>
        <taxon>Kitasatosporales</taxon>
        <taxon>Streptomycetaceae</taxon>
        <taxon>Streptomyces</taxon>
    </lineage>
</organism>
<dbReference type="Proteomes" id="UP001595997">
    <property type="component" value="Unassembled WGS sequence"/>
</dbReference>
<dbReference type="Gene3D" id="2.120.10.10">
    <property type="match status" value="1"/>
</dbReference>
<proteinExistence type="inferred from homology"/>
<dbReference type="EMBL" id="JBHSFH010000003">
    <property type="protein sequence ID" value="MFC4492993.1"/>
    <property type="molecule type" value="Genomic_DNA"/>
</dbReference>
<comment type="caution">
    <text evidence="5">The sequence shown here is derived from an EMBL/GenBank/DDBJ whole genome shotgun (WGS) entry which is preliminary data.</text>
</comment>
<sequence length="375" mass="39866">MPYETSVPFVAGTEGYASFRIPACVQAPDGALLAFAEGRVHSSSDAGDIDIVSRRSADGGLSWEELRVVATFGDGTAGNPAPVVSHARGEGAVTGRLVLVSVTNGADAGEDRIRRGEVAPADARRVWVQFSDDSGASWSVPREITGEAKRPEWRWYATTPGHALRLSEGPYAGRLVVPANHSIPPTGTDDGTEGHYNGGHDLLSDDGGATWRIGYIDDNPDGWVNVNETTAAQLPDGRVYFNTRTEAVSTAHRADAHSADGGGSLLAPFQPQPALTAPVVEGSVLQLRDPDVLLFSAPGDPEERRSMTVWTGSDGGTGWRPVHTVDERPAAYSDLVRVDDHTLGLLYETGESSPYATITFRRIPLDELLGETPGT</sequence>
<dbReference type="CDD" id="cd15482">
    <property type="entry name" value="Sialidase_non-viral"/>
    <property type="match status" value="1"/>
</dbReference>
<protein>
    <recommendedName>
        <fullName evidence="3">exo-alpha-sialidase</fullName>
        <ecNumber evidence="3">3.2.1.18</ecNumber>
    </recommendedName>
</protein>
<name>A0ABV9A385_9ACTN</name>
<dbReference type="InterPro" id="IPR011040">
    <property type="entry name" value="Sialidase"/>
</dbReference>
<reference evidence="6" key="1">
    <citation type="journal article" date="2019" name="Int. J. Syst. Evol. Microbiol.">
        <title>The Global Catalogue of Microorganisms (GCM) 10K type strain sequencing project: providing services to taxonomists for standard genome sequencing and annotation.</title>
        <authorList>
            <consortium name="The Broad Institute Genomics Platform"/>
            <consortium name="The Broad Institute Genome Sequencing Center for Infectious Disease"/>
            <person name="Wu L."/>
            <person name="Ma J."/>
        </authorList>
    </citation>
    <scope>NUCLEOTIDE SEQUENCE [LARGE SCALE GENOMIC DNA]</scope>
    <source>
        <strain evidence="6">CGMCC 4.7357</strain>
    </source>
</reference>
<dbReference type="EC" id="3.2.1.18" evidence="3"/>
<evidence type="ECO:0000259" key="4">
    <source>
        <dbReference type="Pfam" id="PF13088"/>
    </source>
</evidence>